<evidence type="ECO:0008006" key="4">
    <source>
        <dbReference type="Google" id="ProtNLM"/>
    </source>
</evidence>
<feature type="compositionally biased region" description="Basic and acidic residues" evidence="1">
    <location>
        <begin position="276"/>
        <end position="289"/>
    </location>
</feature>
<accession>A0A401RDP6</accession>
<gene>
    <name evidence="2" type="ORF">SALB_08559</name>
</gene>
<evidence type="ECO:0000313" key="3">
    <source>
        <dbReference type="Proteomes" id="UP000288351"/>
    </source>
</evidence>
<protein>
    <recommendedName>
        <fullName evidence="4">Methyltransferase type 11</fullName>
    </recommendedName>
</protein>
<organism evidence="2 3">
    <name type="scientific">Streptomyces noursei</name>
    <name type="common">Streptomyces albulus</name>
    <dbReference type="NCBI Taxonomy" id="1971"/>
    <lineage>
        <taxon>Bacteria</taxon>
        <taxon>Bacillati</taxon>
        <taxon>Actinomycetota</taxon>
        <taxon>Actinomycetes</taxon>
        <taxon>Kitasatosporales</taxon>
        <taxon>Streptomycetaceae</taxon>
        <taxon>Streptomyces</taxon>
    </lineage>
</organism>
<dbReference type="Gene3D" id="3.40.50.150">
    <property type="entry name" value="Vaccinia Virus protein VP39"/>
    <property type="match status" value="1"/>
</dbReference>
<evidence type="ECO:0000313" key="2">
    <source>
        <dbReference type="EMBL" id="GCB95752.1"/>
    </source>
</evidence>
<reference evidence="2 3" key="1">
    <citation type="journal article" date="2019" name="Microbiol. Resour. Announc.">
        <title>Draft Genome Sequence of the Most Traditional epsilon-Poly-l-Lysine Producer, Streptomyces albulus NBRC14147.</title>
        <authorList>
            <person name="Yamanaka K."/>
            <person name="Hamano Y."/>
        </authorList>
    </citation>
    <scope>NUCLEOTIDE SEQUENCE [LARGE SCALE GENOMIC DNA]</scope>
    <source>
        <strain evidence="2 3">NBRC 14147</strain>
    </source>
</reference>
<dbReference type="EMBL" id="BHXC01000008">
    <property type="protein sequence ID" value="GCB95752.1"/>
    <property type="molecule type" value="Genomic_DNA"/>
</dbReference>
<name>A0A401RDP6_STRNR</name>
<feature type="region of interest" description="Disordered" evidence="1">
    <location>
        <begin position="267"/>
        <end position="289"/>
    </location>
</feature>
<sequence length="289" mass="31607">MDSQEIVDRSHSLDGRPELLSAFYGDWAETYESDASNMGYEGPLRMADFYLSLAPRMLPAPEETTALDAGCGTGLVGPVFKKLGIGSLDGLDLNHEMVTQAAGTGAYRLLTSGTDLNLGLPEFAPDTYDLTLSCGVFTTGHVAPNALDTLLRLTRPNGLVLLTTSANYLSVTDFHGFLESRAAQGRLTVIECLADHHYLTDERAHYWAISPTPERPSASPLSRPLCTHRACGSRAAGEEREVAWDKEDPRSSPRTFKAFWTSARHNHSVKTTNGAAREKKWALRDHPES</sequence>
<dbReference type="Pfam" id="PF13489">
    <property type="entry name" value="Methyltransf_23"/>
    <property type="match status" value="1"/>
</dbReference>
<comment type="caution">
    <text evidence="2">The sequence shown here is derived from an EMBL/GenBank/DDBJ whole genome shotgun (WGS) entry which is preliminary data.</text>
</comment>
<evidence type="ECO:0000256" key="1">
    <source>
        <dbReference type="SAM" id="MobiDB-lite"/>
    </source>
</evidence>
<dbReference type="RefSeq" id="WP_124428249.1">
    <property type="nucleotide sequence ID" value="NZ_BHXC01000008.1"/>
</dbReference>
<dbReference type="InterPro" id="IPR029063">
    <property type="entry name" value="SAM-dependent_MTases_sf"/>
</dbReference>
<dbReference type="Proteomes" id="UP000288351">
    <property type="component" value="Unassembled WGS sequence"/>
</dbReference>
<dbReference type="CDD" id="cd02440">
    <property type="entry name" value="AdoMet_MTases"/>
    <property type="match status" value="1"/>
</dbReference>
<proteinExistence type="predicted"/>
<dbReference type="AlphaFoldDB" id="A0A401RDP6"/>
<dbReference type="SUPFAM" id="SSF53335">
    <property type="entry name" value="S-adenosyl-L-methionine-dependent methyltransferases"/>
    <property type="match status" value="1"/>
</dbReference>